<dbReference type="OrthoDB" id="1523398at2"/>
<organism evidence="3 4">
    <name type="scientific">Pseudomonas vancouverensis</name>
    <dbReference type="NCBI Taxonomy" id="95300"/>
    <lineage>
        <taxon>Bacteria</taxon>
        <taxon>Pseudomonadati</taxon>
        <taxon>Pseudomonadota</taxon>
        <taxon>Gammaproteobacteria</taxon>
        <taxon>Pseudomonadales</taxon>
        <taxon>Pseudomonadaceae</taxon>
        <taxon>Pseudomonas</taxon>
    </lineage>
</organism>
<comment type="caution">
    <text evidence="3">The sequence shown here is derived from an EMBL/GenBank/DDBJ whole genome shotgun (WGS) entry which is preliminary data.</text>
</comment>
<gene>
    <name evidence="3" type="ORF">EIY72_10285</name>
</gene>
<dbReference type="EMBL" id="RRZK01000009">
    <property type="protein sequence ID" value="TDB64798.1"/>
    <property type="molecule type" value="Genomic_DNA"/>
</dbReference>
<dbReference type="GO" id="GO:0016491">
    <property type="term" value="F:oxidoreductase activity"/>
    <property type="evidence" value="ECO:0007669"/>
    <property type="project" value="UniProtKB-KW"/>
</dbReference>
<evidence type="ECO:0000313" key="3">
    <source>
        <dbReference type="EMBL" id="TDB64798.1"/>
    </source>
</evidence>
<evidence type="ECO:0000259" key="2">
    <source>
        <dbReference type="Pfam" id="PF03807"/>
    </source>
</evidence>
<evidence type="ECO:0000256" key="1">
    <source>
        <dbReference type="ARBA" id="ARBA00023002"/>
    </source>
</evidence>
<evidence type="ECO:0000313" key="4">
    <source>
        <dbReference type="Proteomes" id="UP000295254"/>
    </source>
</evidence>
<dbReference type="STRING" id="95300.SAMN05216558_3165"/>
<reference evidence="4" key="1">
    <citation type="journal article" date="2019" name="bioRxiv">
        <title>Bacterially produced spermidine induces plant systemic susceptibility to pathogens.</title>
        <authorList>
            <person name="Melnyk R.A."/>
            <person name="Beskrovnaya P.A."/>
            <person name="Liu Z."/>
            <person name="Song Y."/>
            <person name="Haney C.H."/>
        </authorList>
    </citation>
    <scope>NUCLEOTIDE SEQUENCE [LARGE SCALE GENOMIC DNA]</scope>
    <source>
        <strain evidence="4">Dha-51</strain>
    </source>
</reference>
<proteinExistence type="predicted"/>
<keyword evidence="4" id="KW-1185">Reference proteome</keyword>
<dbReference type="InterPro" id="IPR028939">
    <property type="entry name" value="P5C_Rdtase_cat_N"/>
</dbReference>
<name>A0A1H2NX59_PSEVA</name>
<dbReference type="Gene3D" id="3.40.50.720">
    <property type="entry name" value="NAD(P)-binding Rossmann-like Domain"/>
    <property type="match status" value="1"/>
</dbReference>
<keyword evidence="1" id="KW-0560">Oxidoreductase</keyword>
<dbReference type="InterPro" id="IPR036291">
    <property type="entry name" value="NAD(P)-bd_dom_sf"/>
</dbReference>
<feature type="domain" description="Pyrroline-5-carboxylate reductase catalytic N-terminal" evidence="2">
    <location>
        <begin position="2"/>
        <end position="92"/>
    </location>
</feature>
<sequence>MKIGMLGSGTVALSIARHAIAQGYEVLLSNRSGAGKLAGALVELGPRASVVSLAEAAAAPVVLLATPWTSIQAVLGSTPAWNNRILIDATNPFLEITPTWVLADLGERGASEIVAELAPGARVVKAFNNIIMTNFNAGPVHEQARRVLFVSGDDSDAKAFVTEFIDKMGFRAIDLGGLKDGGKMQQAGGPLGGHDFLISQ</sequence>
<protein>
    <submittedName>
        <fullName evidence="3">NADP oxidoreductase</fullName>
    </submittedName>
</protein>
<dbReference type="Proteomes" id="UP000295254">
    <property type="component" value="Unassembled WGS sequence"/>
</dbReference>
<dbReference type="SUPFAM" id="SSF51735">
    <property type="entry name" value="NAD(P)-binding Rossmann-fold domains"/>
    <property type="match status" value="1"/>
</dbReference>
<accession>A0A1H2NX59</accession>
<dbReference type="AlphaFoldDB" id="A0A1H2NX59"/>
<dbReference type="InterPro" id="IPR051267">
    <property type="entry name" value="STEAP_metalloreductase"/>
</dbReference>
<dbReference type="PANTHER" id="PTHR14239">
    <property type="entry name" value="DUDULIN-RELATED"/>
    <property type="match status" value="1"/>
</dbReference>
<dbReference type="RefSeq" id="WP_093224054.1">
    <property type="nucleotide sequence ID" value="NZ_LT629803.1"/>
</dbReference>
<dbReference type="Pfam" id="PF03807">
    <property type="entry name" value="F420_oxidored"/>
    <property type="match status" value="1"/>
</dbReference>